<dbReference type="EMBL" id="JDST02000040">
    <property type="protein sequence ID" value="KFB76949.1"/>
    <property type="molecule type" value="Genomic_DNA"/>
</dbReference>
<dbReference type="Pfam" id="PF01609">
    <property type="entry name" value="DDE_Tnp_1"/>
    <property type="match status" value="1"/>
</dbReference>
<organism evidence="2 3">
    <name type="scientific">Candidatus Accumulibacter cognatus</name>
    <dbReference type="NCBI Taxonomy" id="2954383"/>
    <lineage>
        <taxon>Bacteria</taxon>
        <taxon>Pseudomonadati</taxon>
        <taxon>Pseudomonadota</taxon>
        <taxon>Betaproteobacteria</taxon>
        <taxon>Candidatus Accumulibacter</taxon>
    </lineage>
</organism>
<sequence length="353" mass="40665">MMMPWLRKTVLKKLLLAVAAMIEARTPHTAILATKLPLEVEREDMRPQWLRRLLSTGQLRSDRELEPFARDALRMASSGGQTVVIAMDQTDLSDRFAIIMVSVRIGERALPLAWWVEEGAANLGFEPQRQLLDKIREWLPTGTPVLLSADRFYGTVELLRYVRRVKWPYRIRLKSHFSVDTGQGELTTTGELAAGCRERYLPQVTLFAEGVPTAIGILQEPGHPEPWIIAMDCPPTRARVLDYGLRWGIEPMFSDLKSRGFEWAESHLEQAKRLDQMILIMALALHWCVRVGWNDPLELPTPLEKKAQEQTSDDHWNVRKMLRSRLSWFTRGLRKLYRLVENGLPLPPFWVPT</sequence>
<dbReference type="InterPro" id="IPR012337">
    <property type="entry name" value="RNaseH-like_sf"/>
</dbReference>
<reference evidence="2" key="1">
    <citation type="submission" date="2014-02" db="EMBL/GenBank/DDBJ databases">
        <title>Expanding our view of genomic diversity in Candidatus Accumulibacter clades.</title>
        <authorList>
            <person name="Skennerton C.T."/>
            <person name="Barr J.J."/>
            <person name="Slater F.R."/>
            <person name="Bond P.L."/>
            <person name="Tyson G.W."/>
        </authorList>
    </citation>
    <scope>NUCLEOTIDE SEQUENCE [LARGE SCALE GENOMIC DNA]</scope>
</reference>
<feature type="domain" description="Transposase IS4-like" evidence="1">
    <location>
        <begin position="129"/>
        <end position="285"/>
    </location>
</feature>
<dbReference type="GO" id="GO:0004803">
    <property type="term" value="F:transposase activity"/>
    <property type="evidence" value="ECO:0007669"/>
    <property type="project" value="InterPro"/>
</dbReference>
<dbReference type="Proteomes" id="UP000021315">
    <property type="component" value="Unassembled WGS sequence"/>
</dbReference>
<name>A0A080MI64_9PROT</name>
<dbReference type="AlphaFoldDB" id="A0A080MI64"/>
<dbReference type="GO" id="GO:0006313">
    <property type="term" value="P:DNA transposition"/>
    <property type="evidence" value="ECO:0007669"/>
    <property type="project" value="InterPro"/>
</dbReference>
<accession>A0A080MI64</accession>
<evidence type="ECO:0000259" key="1">
    <source>
        <dbReference type="Pfam" id="PF01609"/>
    </source>
</evidence>
<dbReference type="InterPro" id="IPR002559">
    <property type="entry name" value="Transposase_11"/>
</dbReference>
<protein>
    <submittedName>
        <fullName evidence="2">Transposase DDE domain protein</fullName>
    </submittedName>
</protein>
<proteinExistence type="predicted"/>
<dbReference type="GO" id="GO:0003677">
    <property type="term" value="F:DNA binding"/>
    <property type="evidence" value="ECO:0007669"/>
    <property type="project" value="InterPro"/>
</dbReference>
<evidence type="ECO:0000313" key="3">
    <source>
        <dbReference type="Proteomes" id="UP000021315"/>
    </source>
</evidence>
<dbReference type="SUPFAM" id="SSF53098">
    <property type="entry name" value="Ribonuclease H-like"/>
    <property type="match status" value="1"/>
</dbReference>
<keyword evidence="3" id="KW-1185">Reference proteome</keyword>
<comment type="caution">
    <text evidence="2">The sequence shown here is derived from an EMBL/GenBank/DDBJ whole genome shotgun (WGS) entry which is preliminary data.</text>
</comment>
<dbReference type="RefSeq" id="WP_273704516.1">
    <property type="nucleotide sequence ID" value="NZ_JDST02000040.1"/>
</dbReference>
<gene>
    <name evidence="2" type="ORF">AW06_001946</name>
</gene>
<dbReference type="STRING" id="1453999.AW06_001946"/>
<evidence type="ECO:0000313" key="2">
    <source>
        <dbReference type="EMBL" id="KFB76949.1"/>
    </source>
</evidence>